<organism evidence="6 7">
    <name type="scientific">Triparma columacea</name>
    <dbReference type="NCBI Taxonomy" id="722753"/>
    <lineage>
        <taxon>Eukaryota</taxon>
        <taxon>Sar</taxon>
        <taxon>Stramenopiles</taxon>
        <taxon>Ochrophyta</taxon>
        <taxon>Bolidophyceae</taxon>
        <taxon>Parmales</taxon>
        <taxon>Triparmaceae</taxon>
        <taxon>Triparma</taxon>
    </lineage>
</organism>
<evidence type="ECO:0000256" key="1">
    <source>
        <dbReference type="ARBA" id="ARBA00004123"/>
    </source>
</evidence>
<dbReference type="EMBL" id="BRYA01000078">
    <property type="protein sequence ID" value="GMI37971.1"/>
    <property type="molecule type" value="Genomic_DNA"/>
</dbReference>
<dbReference type="Gene3D" id="1.20.58.1030">
    <property type="match status" value="1"/>
</dbReference>
<comment type="function">
    <text evidence="4">The GINS complex plays an essential role in the initiation of DNA replication.</text>
</comment>
<dbReference type="InterPro" id="IPR008591">
    <property type="entry name" value="GINS_Sld5"/>
</dbReference>
<dbReference type="GO" id="GO:0000727">
    <property type="term" value="P:double-strand break repair via break-induced replication"/>
    <property type="evidence" value="ECO:0007669"/>
    <property type="project" value="TreeGrafter"/>
</dbReference>
<sequence>MAALNIDDAADMFGGVADFTQHTVNSIDDAMSDDGADSIGGDDSTSEMALLQQCWVNEVASPSLLPIDVDLVECLTLLLKNQLAVIDQLEESVADPMAALQLSMYQTEVDRVKYVLVDYLRVRLRKIERNALWYMSQFPDGKEYKTNAEDETVTVTFLSPKEMKFCAGYTKLLRKHMKETVLKHMPSKLLDNKPELDLSLQKLDDMQTTRMVDPPHDNTYLLAKMVSNGSQWVSNGDADEPDFSDYKHGHMILARYDAIKSRVISKEVELVP</sequence>
<dbReference type="SUPFAM" id="SSF158573">
    <property type="entry name" value="GINS helical bundle-like"/>
    <property type="match status" value="1"/>
</dbReference>
<evidence type="ECO:0000259" key="5">
    <source>
        <dbReference type="Pfam" id="PF05916"/>
    </source>
</evidence>
<dbReference type="InterPro" id="IPR036224">
    <property type="entry name" value="GINS_bundle-like_dom_sf"/>
</dbReference>
<dbReference type="AlphaFoldDB" id="A0A9W7G6S5"/>
<dbReference type="InterPro" id="IPR021151">
    <property type="entry name" value="GINS_A"/>
</dbReference>
<gene>
    <name evidence="6" type="ORF">TrCOL_g5145</name>
</gene>
<evidence type="ECO:0000256" key="3">
    <source>
        <dbReference type="ARBA" id="ARBA00023242"/>
    </source>
</evidence>
<dbReference type="PANTHER" id="PTHR21206:SF0">
    <property type="entry name" value="DNA REPLICATION COMPLEX GINS PROTEIN SLD5"/>
    <property type="match status" value="1"/>
</dbReference>
<dbReference type="Pfam" id="PF05916">
    <property type="entry name" value="Sld5"/>
    <property type="match status" value="1"/>
</dbReference>
<dbReference type="CDD" id="cd11711">
    <property type="entry name" value="GINS_A_Sld5"/>
    <property type="match status" value="1"/>
</dbReference>
<comment type="caution">
    <text evidence="6">The sequence shown here is derived from an EMBL/GenBank/DDBJ whole genome shotgun (WGS) entry which is preliminary data.</text>
</comment>
<dbReference type="GO" id="GO:0006261">
    <property type="term" value="P:DNA-templated DNA replication"/>
    <property type="evidence" value="ECO:0007669"/>
    <property type="project" value="InterPro"/>
</dbReference>
<protein>
    <recommendedName>
        <fullName evidence="4">DNA replication complex GINS protein SLD5</fullName>
    </recommendedName>
</protein>
<keyword evidence="7" id="KW-1185">Reference proteome</keyword>
<comment type="similarity">
    <text evidence="4">Belongs to the GINS4/SLD5 family.</text>
</comment>
<dbReference type="Proteomes" id="UP001165065">
    <property type="component" value="Unassembled WGS sequence"/>
</dbReference>
<dbReference type="PANTHER" id="PTHR21206">
    <property type="entry name" value="SLD5 PROTEIN"/>
    <property type="match status" value="1"/>
</dbReference>
<reference evidence="7" key="1">
    <citation type="journal article" date="2023" name="Commun. Biol.">
        <title>Genome analysis of Parmales, the sister group of diatoms, reveals the evolutionary specialization of diatoms from phago-mixotrophs to photoautotrophs.</title>
        <authorList>
            <person name="Ban H."/>
            <person name="Sato S."/>
            <person name="Yoshikawa S."/>
            <person name="Yamada K."/>
            <person name="Nakamura Y."/>
            <person name="Ichinomiya M."/>
            <person name="Sato N."/>
            <person name="Blanc-Mathieu R."/>
            <person name="Endo H."/>
            <person name="Kuwata A."/>
            <person name="Ogata H."/>
        </authorList>
    </citation>
    <scope>NUCLEOTIDE SEQUENCE [LARGE SCALE GENOMIC DNA]</scope>
</reference>
<keyword evidence="3 4" id="KW-0539">Nucleus</keyword>
<dbReference type="GO" id="GO:0000811">
    <property type="term" value="C:GINS complex"/>
    <property type="evidence" value="ECO:0007669"/>
    <property type="project" value="UniProtKB-UniRule"/>
</dbReference>
<evidence type="ECO:0000313" key="6">
    <source>
        <dbReference type="EMBL" id="GMI37971.1"/>
    </source>
</evidence>
<dbReference type="PIRSF" id="PIRSF007764">
    <property type="entry name" value="Sld5"/>
    <property type="match status" value="1"/>
</dbReference>
<comment type="subcellular location">
    <subcellularLocation>
        <location evidence="1 4">Nucleus</location>
    </subcellularLocation>
</comment>
<dbReference type="OrthoDB" id="338231at2759"/>
<keyword evidence="2 4" id="KW-0235">DNA replication</keyword>
<accession>A0A9W7G6S5</accession>
<feature type="domain" description="GINS subunit" evidence="5">
    <location>
        <begin position="87"/>
        <end position="179"/>
    </location>
</feature>
<dbReference type="InterPro" id="IPR038749">
    <property type="entry name" value="Sld5_GINS_A"/>
</dbReference>
<proteinExistence type="inferred from homology"/>
<evidence type="ECO:0000256" key="2">
    <source>
        <dbReference type="ARBA" id="ARBA00022705"/>
    </source>
</evidence>
<evidence type="ECO:0000313" key="7">
    <source>
        <dbReference type="Proteomes" id="UP001165065"/>
    </source>
</evidence>
<name>A0A9W7G6S5_9STRA</name>
<evidence type="ECO:0000256" key="4">
    <source>
        <dbReference type="PIRNR" id="PIRNR007764"/>
    </source>
</evidence>